<evidence type="ECO:0000256" key="1">
    <source>
        <dbReference type="SAM" id="MobiDB-lite"/>
    </source>
</evidence>
<feature type="compositionally biased region" description="Basic and acidic residues" evidence="1">
    <location>
        <begin position="723"/>
        <end position="732"/>
    </location>
</feature>
<feature type="compositionally biased region" description="Basic and acidic residues" evidence="1">
    <location>
        <begin position="80"/>
        <end position="89"/>
    </location>
</feature>
<feature type="compositionally biased region" description="Acidic residues" evidence="1">
    <location>
        <begin position="249"/>
        <end position="261"/>
    </location>
</feature>
<dbReference type="Proteomes" id="UP000785200">
    <property type="component" value="Unassembled WGS sequence"/>
</dbReference>
<dbReference type="PANTHER" id="PTHR35391">
    <property type="entry name" value="C2H2-TYPE DOMAIN-CONTAINING PROTEIN-RELATED"/>
    <property type="match status" value="1"/>
</dbReference>
<feature type="region of interest" description="Disordered" evidence="1">
    <location>
        <begin position="371"/>
        <end position="443"/>
    </location>
</feature>
<feature type="region of interest" description="Disordered" evidence="1">
    <location>
        <begin position="723"/>
        <end position="783"/>
    </location>
</feature>
<proteinExistence type="predicted"/>
<reference evidence="2" key="1">
    <citation type="submission" date="2019-07" db="EMBL/GenBank/DDBJ databases">
        <title>Hyphodiscus hymeniophilus genome sequencing and assembly.</title>
        <authorList>
            <person name="Kramer G."/>
            <person name="Nodwell J."/>
        </authorList>
    </citation>
    <scope>NUCLEOTIDE SEQUENCE</scope>
    <source>
        <strain evidence="2">ATCC 34498</strain>
    </source>
</reference>
<feature type="region of interest" description="Disordered" evidence="1">
    <location>
        <begin position="249"/>
        <end position="275"/>
    </location>
</feature>
<evidence type="ECO:0000313" key="3">
    <source>
        <dbReference type="Proteomes" id="UP000785200"/>
    </source>
</evidence>
<feature type="compositionally biased region" description="Basic residues" evidence="1">
    <location>
        <begin position="748"/>
        <end position="757"/>
    </location>
</feature>
<feature type="region of interest" description="Disordered" evidence="1">
    <location>
        <begin position="76"/>
        <end position="118"/>
    </location>
</feature>
<evidence type="ECO:0000313" key="2">
    <source>
        <dbReference type="EMBL" id="KAG0645636.1"/>
    </source>
</evidence>
<dbReference type="AlphaFoldDB" id="A0A9P6VDA9"/>
<name>A0A9P6VDA9_9HELO</name>
<feature type="compositionally biased region" description="Polar residues" evidence="1">
    <location>
        <begin position="91"/>
        <end position="105"/>
    </location>
</feature>
<protein>
    <submittedName>
        <fullName evidence="2">Uncharacterized protein</fullName>
    </submittedName>
</protein>
<feature type="compositionally biased region" description="Polar residues" evidence="1">
    <location>
        <begin position="427"/>
        <end position="438"/>
    </location>
</feature>
<feature type="region of interest" description="Disordered" evidence="1">
    <location>
        <begin position="291"/>
        <end position="342"/>
    </location>
</feature>
<feature type="region of interest" description="Disordered" evidence="1">
    <location>
        <begin position="588"/>
        <end position="610"/>
    </location>
</feature>
<gene>
    <name evidence="2" type="ORF">D0Z07_8474</name>
</gene>
<accession>A0A9P6VDA9</accession>
<sequence length="783" mass="88488">MVIRSSPARDDYLKAASRFKDWNPDPDIGHVKEKHGSAKGSTELLLHRLGKAITRRRQFLKYRVEHFEKLSGAWEDDERADEKNDKPEKTMASTKATTFMGNDNIYQKEGSDTAGSFGSQTSYEATILGDEKCAPQTDRTTSSETSVPGHLVPNVKDKAAWKKHVFRDLKPYSEEAVEIISAFACPLCDEWEASIKARQGKQDPHTSMVLKEREAVEPHGTKNQFRRHLGRHMEQLALFALPMSEVDELENNSTDEDDGDASDQSVEGPDETSQPLVHATGTEAISDNSAISQNEGETSEPAAVVASSSSKLQVEGVGRTDPSPASHRAAQATESNDNEDDTVDARIHPSIVGSAPVLHTAVKAPALHRLISGSEVSPGRSQSPIRSVIVRKGPYPRSDEDIDEQDYYLEWPDGNRLSKARARSREWSQGSASSSGTLKNEELQRVRKELESFKLKRVGEEEAKHEPPSTSRLSVAYDRHPEFTAKIAADLQDAGFNPDNVINFVNNSNNTRSTEAGFINGIQPTSGPHAEDFGERLAPHTNADIQLEYELRKELDAVGSEEEARRGKSDTVMERLYKEKKIMHRSRVLAERRAERDKERKKEDDEAIESWKKQQIAKEQRMKEEKEEKEKEYTLRLEEDLRKSGMDEREINLVTKKEAATDAKRPTYTRIARRHLSIETLNWHRIDYELDKDPEYVLIKRRVPEYEQDFLWNHTREIRENRAESRIAESSKGESQLVDDGFGFDPKKAKKKKHKKKDTYVFPVESNPVYRGGDEEGAPGETS</sequence>
<keyword evidence="3" id="KW-1185">Reference proteome</keyword>
<dbReference type="EMBL" id="VNKQ01000018">
    <property type="protein sequence ID" value="KAG0645636.1"/>
    <property type="molecule type" value="Genomic_DNA"/>
</dbReference>
<dbReference type="PANTHER" id="PTHR35391:SF7">
    <property type="entry name" value="C2H2-TYPE DOMAIN-CONTAINING PROTEIN"/>
    <property type="match status" value="1"/>
</dbReference>
<dbReference type="OrthoDB" id="6133115at2759"/>
<organism evidence="2 3">
    <name type="scientific">Hyphodiscus hymeniophilus</name>
    <dbReference type="NCBI Taxonomy" id="353542"/>
    <lineage>
        <taxon>Eukaryota</taxon>
        <taxon>Fungi</taxon>
        <taxon>Dikarya</taxon>
        <taxon>Ascomycota</taxon>
        <taxon>Pezizomycotina</taxon>
        <taxon>Leotiomycetes</taxon>
        <taxon>Helotiales</taxon>
        <taxon>Hyphodiscaceae</taxon>
        <taxon>Hyphodiscus</taxon>
    </lineage>
</organism>
<comment type="caution">
    <text evidence="2">The sequence shown here is derived from an EMBL/GenBank/DDBJ whole genome shotgun (WGS) entry which is preliminary data.</text>
</comment>